<evidence type="ECO:0000313" key="3">
    <source>
        <dbReference type="Proteomes" id="UP001218188"/>
    </source>
</evidence>
<feature type="region of interest" description="Disordered" evidence="1">
    <location>
        <begin position="372"/>
        <end position="418"/>
    </location>
</feature>
<feature type="region of interest" description="Disordered" evidence="1">
    <location>
        <begin position="186"/>
        <end position="232"/>
    </location>
</feature>
<sequence length="418" mass="47173">MSLVVDKLRTNPPRVQRVAQQCSQTRGPLTGVGDIIKCTAKREDVGRHLPAYPNRGGDTYCGTITNLNKELEKYARTHRQHAEVHAAVLHLKEIQQESCMPFRCNATNIQTAMDNFYDKPAAANTLEREARERRHLAAANYSATFQHLANLEHWAWIDHLAHYYLPGRPQSSQSWDHPSSVVLFGSRSSQTRRERINGGKDGAQTGNQIGPTSRNFGAKHRDFRRGPGETGKCARQICPTILRPGRPKDKPAERTVWTQSPVQQPHIYHVFRSSHRAEHRIRSRRGSLEKFVTKDLFHGPDNIVKYFRRGKELKHGKSRFNGGFPGSFKVGDLVEVQALLVTIKTLDSGVKLTCRLHALMMLDNTFTKAAASKRTASKKPPAPAALIRCRVGNPTTDLQSNKKAKTDHDREDKEMDQM</sequence>
<organism evidence="2 3">
    <name type="scientific">Mycena alexandri</name>
    <dbReference type="NCBI Taxonomy" id="1745969"/>
    <lineage>
        <taxon>Eukaryota</taxon>
        <taxon>Fungi</taxon>
        <taxon>Dikarya</taxon>
        <taxon>Basidiomycota</taxon>
        <taxon>Agaricomycotina</taxon>
        <taxon>Agaricomycetes</taxon>
        <taxon>Agaricomycetidae</taxon>
        <taxon>Agaricales</taxon>
        <taxon>Marasmiineae</taxon>
        <taxon>Mycenaceae</taxon>
        <taxon>Mycena</taxon>
    </lineage>
</organism>
<protein>
    <submittedName>
        <fullName evidence="2">Uncharacterized protein</fullName>
    </submittedName>
</protein>
<comment type="caution">
    <text evidence="2">The sequence shown here is derived from an EMBL/GenBank/DDBJ whole genome shotgun (WGS) entry which is preliminary data.</text>
</comment>
<dbReference type="AlphaFoldDB" id="A0AAD6SFG4"/>
<dbReference type="Proteomes" id="UP001218188">
    <property type="component" value="Unassembled WGS sequence"/>
</dbReference>
<evidence type="ECO:0000256" key="1">
    <source>
        <dbReference type="SAM" id="MobiDB-lite"/>
    </source>
</evidence>
<accession>A0AAD6SFG4</accession>
<name>A0AAD6SFG4_9AGAR</name>
<feature type="compositionally biased region" description="Polar residues" evidence="1">
    <location>
        <begin position="204"/>
        <end position="215"/>
    </location>
</feature>
<dbReference type="EMBL" id="JARJCM010000144">
    <property type="protein sequence ID" value="KAJ7026073.1"/>
    <property type="molecule type" value="Genomic_DNA"/>
</dbReference>
<keyword evidence="3" id="KW-1185">Reference proteome</keyword>
<feature type="compositionally biased region" description="Basic and acidic residues" evidence="1">
    <location>
        <begin position="404"/>
        <end position="418"/>
    </location>
</feature>
<proteinExistence type="predicted"/>
<evidence type="ECO:0000313" key="2">
    <source>
        <dbReference type="EMBL" id="KAJ7026073.1"/>
    </source>
</evidence>
<reference evidence="2" key="1">
    <citation type="submission" date="2023-03" db="EMBL/GenBank/DDBJ databases">
        <title>Massive genome expansion in bonnet fungi (Mycena s.s.) driven by repeated elements and novel gene families across ecological guilds.</title>
        <authorList>
            <consortium name="Lawrence Berkeley National Laboratory"/>
            <person name="Harder C.B."/>
            <person name="Miyauchi S."/>
            <person name="Viragh M."/>
            <person name="Kuo A."/>
            <person name="Thoen E."/>
            <person name="Andreopoulos B."/>
            <person name="Lu D."/>
            <person name="Skrede I."/>
            <person name="Drula E."/>
            <person name="Henrissat B."/>
            <person name="Morin E."/>
            <person name="Kohler A."/>
            <person name="Barry K."/>
            <person name="LaButti K."/>
            <person name="Morin E."/>
            <person name="Salamov A."/>
            <person name="Lipzen A."/>
            <person name="Mereny Z."/>
            <person name="Hegedus B."/>
            <person name="Baldrian P."/>
            <person name="Stursova M."/>
            <person name="Weitz H."/>
            <person name="Taylor A."/>
            <person name="Grigoriev I.V."/>
            <person name="Nagy L.G."/>
            <person name="Martin F."/>
            <person name="Kauserud H."/>
        </authorList>
    </citation>
    <scope>NUCLEOTIDE SEQUENCE</scope>
    <source>
        <strain evidence="2">CBHHK200</strain>
    </source>
</reference>
<gene>
    <name evidence="2" type="ORF">C8F04DRAFT_1190879</name>
</gene>